<dbReference type="GO" id="GO:0012505">
    <property type="term" value="C:endomembrane system"/>
    <property type="evidence" value="ECO:0007669"/>
    <property type="project" value="UniProtKB-SubCell"/>
</dbReference>
<gene>
    <name evidence="7" type="ORF">ABLG96_12425</name>
</gene>
<dbReference type="RefSeq" id="WP_353647698.1">
    <property type="nucleotide sequence ID" value="NZ_CP159218.1"/>
</dbReference>
<evidence type="ECO:0000256" key="1">
    <source>
        <dbReference type="ARBA" id="ARBA00004127"/>
    </source>
</evidence>
<evidence type="ECO:0000256" key="5">
    <source>
        <dbReference type="SAM" id="Phobius"/>
    </source>
</evidence>
<proteinExistence type="predicted"/>
<reference evidence="7" key="1">
    <citation type="submission" date="2024-05" db="EMBL/GenBank/DDBJ databases">
        <authorList>
            <person name="Cai S.Y."/>
            <person name="Jin L.M."/>
            <person name="Li H.R."/>
        </authorList>
    </citation>
    <scope>NUCLEOTIDE SEQUENCE</scope>
    <source>
        <strain evidence="7">A5-74</strain>
    </source>
</reference>
<evidence type="ECO:0000259" key="6">
    <source>
        <dbReference type="Pfam" id="PF06803"/>
    </source>
</evidence>
<keyword evidence="4 5" id="KW-0472">Membrane</keyword>
<feature type="domain" description="DUF1232" evidence="6">
    <location>
        <begin position="67"/>
        <end position="102"/>
    </location>
</feature>
<keyword evidence="3 5" id="KW-1133">Transmembrane helix</keyword>
<feature type="transmembrane region" description="Helical" evidence="5">
    <location>
        <begin position="6"/>
        <end position="27"/>
    </location>
</feature>
<organism evidence="7">
    <name type="scientific">Nakamurella sp. A5-74</name>
    <dbReference type="NCBI Taxonomy" id="3158264"/>
    <lineage>
        <taxon>Bacteria</taxon>
        <taxon>Bacillati</taxon>
        <taxon>Actinomycetota</taxon>
        <taxon>Actinomycetes</taxon>
        <taxon>Nakamurellales</taxon>
        <taxon>Nakamurellaceae</taxon>
        <taxon>Nakamurella</taxon>
    </lineage>
</organism>
<sequence length="151" mass="16760">MTMWWQILIGIAGGLLVLWLGLLILLWRVQRHQPNKAGMREALRLIPDVIRLLRRLAKDPALPRGVRIRLVLLLGYLLMPIDLVPDFIPVLGYADDAIIVALALRSVTRRAGPQALDRHWPGSPDGLRVVKQLAGLPSTPAAGPPIEPDHH</sequence>
<comment type="subcellular location">
    <subcellularLocation>
        <location evidence="1">Endomembrane system</location>
        <topology evidence="1">Multi-pass membrane protein</topology>
    </subcellularLocation>
</comment>
<name>A0AAU8DJE7_9ACTN</name>
<dbReference type="AlphaFoldDB" id="A0AAU8DJE7"/>
<dbReference type="EMBL" id="CP159218">
    <property type="protein sequence ID" value="XCG62083.1"/>
    <property type="molecule type" value="Genomic_DNA"/>
</dbReference>
<dbReference type="Pfam" id="PF06803">
    <property type="entry name" value="DUF1232"/>
    <property type="match status" value="1"/>
</dbReference>
<keyword evidence="2 5" id="KW-0812">Transmembrane</keyword>
<evidence type="ECO:0000256" key="3">
    <source>
        <dbReference type="ARBA" id="ARBA00022989"/>
    </source>
</evidence>
<dbReference type="InterPro" id="IPR010652">
    <property type="entry name" value="DUF1232"/>
</dbReference>
<evidence type="ECO:0000256" key="4">
    <source>
        <dbReference type="ARBA" id="ARBA00023136"/>
    </source>
</evidence>
<evidence type="ECO:0000313" key="7">
    <source>
        <dbReference type="EMBL" id="XCG62083.1"/>
    </source>
</evidence>
<evidence type="ECO:0000256" key="2">
    <source>
        <dbReference type="ARBA" id="ARBA00022692"/>
    </source>
</evidence>
<accession>A0AAU8DJE7</accession>
<protein>
    <submittedName>
        <fullName evidence="7">DUF1232 domain-containing protein</fullName>
    </submittedName>
</protein>